<evidence type="ECO:0000256" key="1">
    <source>
        <dbReference type="SAM" id="Phobius"/>
    </source>
</evidence>
<dbReference type="AlphaFoldDB" id="A0A1J8R227"/>
<dbReference type="EMBL" id="LVVM01000811">
    <property type="protein sequence ID" value="OJA19888.1"/>
    <property type="molecule type" value="Genomic_DNA"/>
</dbReference>
<feature type="transmembrane region" description="Helical" evidence="1">
    <location>
        <begin position="70"/>
        <end position="95"/>
    </location>
</feature>
<protein>
    <submittedName>
        <fullName evidence="2">Uncharacterized protein</fullName>
    </submittedName>
</protein>
<feature type="transmembrane region" description="Helical" evidence="1">
    <location>
        <begin position="27"/>
        <end position="49"/>
    </location>
</feature>
<comment type="caution">
    <text evidence="2">The sequence shown here is derived from an EMBL/GenBank/DDBJ whole genome shotgun (WGS) entry which is preliminary data.</text>
</comment>
<sequence length="150" mass="16933">MRFDVVLQSPIPKITSCYISEEGRVVIIAYILLVSVKTEILGIMLYHAWKLYGELRHEIPLVQILIRQNIFYFACGSFFSILLVVILFTVPAVYYDVAADLQVVLHVILATRMHRKLWNAATDREANPLGIGSDIFAGPLSDLSNSEVHD</sequence>
<dbReference type="OrthoDB" id="3350812at2759"/>
<keyword evidence="1" id="KW-0812">Transmembrane</keyword>
<evidence type="ECO:0000313" key="2">
    <source>
        <dbReference type="EMBL" id="OJA19888.1"/>
    </source>
</evidence>
<keyword evidence="3" id="KW-1185">Reference proteome</keyword>
<reference evidence="2 3" key="1">
    <citation type="submission" date="2016-03" db="EMBL/GenBank/DDBJ databases">
        <title>Comparative genomics of the ectomycorrhizal sister species Rhizopogon vinicolor and Rhizopogon vesiculosus (Basidiomycota: Boletales) reveals a divergence of the mating type B locus.</title>
        <authorList>
            <person name="Mujic A.B."/>
            <person name="Kuo A."/>
            <person name="Tritt A."/>
            <person name="Lipzen A."/>
            <person name="Chen C."/>
            <person name="Johnson J."/>
            <person name="Sharma A."/>
            <person name="Barry K."/>
            <person name="Grigoriev I.V."/>
            <person name="Spatafora J.W."/>
        </authorList>
    </citation>
    <scope>NUCLEOTIDE SEQUENCE [LARGE SCALE GENOMIC DNA]</scope>
    <source>
        <strain evidence="2 3">AM-OR11-056</strain>
    </source>
</reference>
<proteinExistence type="predicted"/>
<keyword evidence="1" id="KW-0472">Membrane</keyword>
<organism evidence="2 3">
    <name type="scientific">Rhizopogon vesiculosus</name>
    <dbReference type="NCBI Taxonomy" id="180088"/>
    <lineage>
        <taxon>Eukaryota</taxon>
        <taxon>Fungi</taxon>
        <taxon>Dikarya</taxon>
        <taxon>Basidiomycota</taxon>
        <taxon>Agaricomycotina</taxon>
        <taxon>Agaricomycetes</taxon>
        <taxon>Agaricomycetidae</taxon>
        <taxon>Boletales</taxon>
        <taxon>Suillineae</taxon>
        <taxon>Rhizopogonaceae</taxon>
        <taxon>Rhizopogon</taxon>
    </lineage>
</organism>
<dbReference type="Proteomes" id="UP000183567">
    <property type="component" value="Unassembled WGS sequence"/>
</dbReference>
<accession>A0A1J8R227</accession>
<name>A0A1J8R227_9AGAM</name>
<evidence type="ECO:0000313" key="3">
    <source>
        <dbReference type="Proteomes" id="UP000183567"/>
    </source>
</evidence>
<gene>
    <name evidence="2" type="ORF">AZE42_09748</name>
</gene>
<keyword evidence="1" id="KW-1133">Transmembrane helix</keyword>